<dbReference type="PROSITE" id="PS50268">
    <property type="entry name" value="CADHERIN_2"/>
    <property type="match status" value="1"/>
</dbReference>
<organism evidence="2 3">
    <name type="scientific">Paenibacillus enshidis</name>
    <dbReference type="NCBI Taxonomy" id="1458439"/>
    <lineage>
        <taxon>Bacteria</taxon>
        <taxon>Bacillati</taxon>
        <taxon>Bacillota</taxon>
        <taxon>Bacilli</taxon>
        <taxon>Bacillales</taxon>
        <taxon>Paenibacillaceae</taxon>
        <taxon>Paenibacillus</taxon>
    </lineage>
</organism>
<dbReference type="RefSeq" id="WP_375355889.1">
    <property type="nucleotide sequence ID" value="NZ_JBHHMI010000011.1"/>
</dbReference>
<dbReference type="InterPro" id="IPR013783">
    <property type="entry name" value="Ig-like_fold"/>
</dbReference>
<reference evidence="2 3" key="1">
    <citation type="submission" date="2024-09" db="EMBL/GenBank/DDBJ databases">
        <title>Paenibacillus zeirhizospherea sp. nov., isolated from surface of the maize (Zea mays) roots in a horticulture field, Hungary.</title>
        <authorList>
            <person name="Marton D."/>
            <person name="Farkas M."/>
            <person name="Bedics A."/>
            <person name="Toth E."/>
            <person name="Tancsics A."/>
            <person name="Boka K."/>
            <person name="Maroti G."/>
            <person name="Kriszt B."/>
            <person name="Cserhati M."/>
        </authorList>
    </citation>
    <scope>NUCLEOTIDE SEQUENCE [LARGE SCALE GENOMIC DNA]</scope>
    <source>
        <strain evidence="2 3">KCTC 33519</strain>
    </source>
</reference>
<evidence type="ECO:0000313" key="2">
    <source>
        <dbReference type="EMBL" id="MFB5267867.1"/>
    </source>
</evidence>
<sequence length="517" mass="56908">MHKRSTKVGLTTLAAALIVALTPAVPGEKAFAEEELQAQAELQALAPSGAQVIDIFQRTVNDYGIELVDWQGYLANPYVKLKVKPPADASFPVTVTLKAQGTSRLMMDLPSTLSANGASKTLTFNSAQEEKNFLLAIHPDRIGGNGEIEKYTLSMAVTGRDGSTTNQTIPIRVLDQDDNAEPSIPIDFDYRFDTIKPYFNDAATRKATELAIKDWFYFFDLKPFDTVPTGAEANHLPGDDWQNTIQVSNNKAYNGMWVFLRGLNGPYSTGYPAANGKYHTRNGVTVPGNLNRSYGLILDFYDDAVPFTSVNDEEWYLSDLSKVTDVYGLMMHEFGHAVVFSDTFPGVRALKESGGNDPVILAYQNRPALLDNSYHLSGALAEVDRLSGQNGGWNHLFPTRRWMNTKLSLLVAEKAGWPLRKNLTPFLAPEIVTKELPAPVQGQAYSVKLEAKGGVPFYDWTVTQGELPAGFKLDRFTGTISGTAASGTGNKTYTFTVQLRDYDELGKPVTRSYTLKL</sequence>
<evidence type="ECO:0000259" key="1">
    <source>
        <dbReference type="PROSITE" id="PS50268"/>
    </source>
</evidence>
<evidence type="ECO:0000313" key="3">
    <source>
        <dbReference type="Proteomes" id="UP001580346"/>
    </source>
</evidence>
<accession>A0ABV5AV21</accession>
<dbReference type="InterPro" id="IPR002126">
    <property type="entry name" value="Cadherin-like_dom"/>
</dbReference>
<dbReference type="Proteomes" id="UP001580346">
    <property type="component" value="Unassembled WGS sequence"/>
</dbReference>
<name>A0ABV5AV21_9BACL</name>
<dbReference type="Pfam" id="PF05345">
    <property type="entry name" value="He_PIG"/>
    <property type="match status" value="1"/>
</dbReference>
<keyword evidence="3" id="KW-1185">Reference proteome</keyword>
<gene>
    <name evidence="2" type="ORF">ACE41H_13950</name>
</gene>
<dbReference type="EMBL" id="JBHHMI010000011">
    <property type="protein sequence ID" value="MFB5267867.1"/>
    <property type="molecule type" value="Genomic_DNA"/>
</dbReference>
<protein>
    <submittedName>
        <fullName evidence="2">Ig domain-containing protein</fullName>
    </submittedName>
</protein>
<dbReference type="Gene3D" id="2.60.40.10">
    <property type="entry name" value="Immunoglobulins"/>
    <property type="match status" value="1"/>
</dbReference>
<proteinExistence type="predicted"/>
<feature type="domain" description="Cadherin" evidence="1">
    <location>
        <begin position="140"/>
        <end position="184"/>
    </location>
</feature>
<comment type="caution">
    <text evidence="2">The sequence shown here is derived from an EMBL/GenBank/DDBJ whole genome shotgun (WGS) entry which is preliminary data.</text>
</comment>